<dbReference type="Pfam" id="PF19343">
    <property type="entry name" value="HAM1_N"/>
    <property type="match status" value="1"/>
</dbReference>
<accession>A0A165DL65</accession>
<feature type="region of interest" description="Disordered" evidence="1">
    <location>
        <begin position="244"/>
        <end position="311"/>
    </location>
</feature>
<feature type="compositionally biased region" description="Basic and acidic residues" evidence="1">
    <location>
        <begin position="183"/>
        <end position="199"/>
    </location>
</feature>
<proteinExistence type="predicted"/>
<dbReference type="SUPFAM" id="SSF55394">
    <property type="entry name" value="Bactericidal permeability-increasing protein, BPI"/>
    <property type="match status" value="1"/>
</dbReference>
<dbReference type="Pfam" id="PF14613">
    <property type="entry name" value="HAM1_C"/>
    <property type="match status" value="1"/>
</dbReference>
<feature type="region of interest" description="Disordered" evidence="1">
    <location>
        <begin position="1"/>
        <end position="29"/>
    </location>
</feature>
<evidence type="ECO:0000313" key="5">
    <source>
        <dbReference type="Proteomes" id="UP000076842"/>
    </source>
</evidence>
<dbReference type="InParanoid" id="A0A165DL65"/>
<dbReference type="OrthoDB" id="19394at2759"/>
<feature type="domain" description="HAM1-like N-terminal" evidence="3">
    <location>
        <begin position="14"/>
        <end position="685"/>
    </location>
</feature>
<sequence length="845" mass="95320">MSLPVAPKDISDRPQQGAVTDPVHPGQMQADVDRKLRLYGIVEAFRNGRMPTNAQINETLTYLESHSPVDMSQLSSEGRKLIDDTRDIIETARKIVMEKNADELFQNFVWHTTYVDPKRGKVVDSVGDAVPVGQEQAKADAQQAAVHLRTLLTLFLTNGEARKLLSDVGLIGRDMFATGAAKVAEKARPDPERMARVDDAAPSDQWQGADGKIHGTNETPVLQATLPGGRTVQAHPKEPLDAATYRDADGQQRPAGDIAQEAQERAPVDDVTDRSQWDDVGTNAARETAEPHVRDVQGAVQSQPDDDTDAQADAGKRTLKQKFGDFKDSLNNRVPDEYQDKARGHRDAIKDHFNEQFPEERRDQFIWRMKKVVVENQKHGDYQEAMNWFLNMLETYHGHAKTVAGTGAQSANAVTDDPSLQLAWSEFRTLLERFANNRSMQPIMDAVNDLYNDAQQDEGLRHYFSRLDGFVRRTLLEPGYVLAPEYDEDARRIREDGKQFFDQKYAPHKDRLFDTVQEFFMAMGDDPLNKRFGDDWLRLTNDLLFDESGQLTFKSHLWGDIRRVILPAIVDQVGYVPIPRIEYTDDQLDLVIENLTLQGRNLLPNVIELEAQNWVKFSPYSTVSDDHHHSFRASFGHIQADLRDVAFYFKKKQGFPKLQDSGVADVLIGGSGISGTVHIASAGKDKSSVFTVKDVNVKIDTLNFSIRDSKHDTLYKLLKPLATGLIKKQIAKAMQDAIRTGFEYIDGELVGVRDRMDEAKAQDGASRTEVLKQVFQRKKEEVQSVKEKTGEFKIDTTKESMLLPEVGHEGGWIQNQFERAYAAKRGQEWRSDAFTIVPDRSAKRV</sequence>
<dbReference type="InterPro" id="IPR017943">
    <property type="entry name" value="Bactericidal_perm-incr_a/b_dom"/>
</dbReference>
<evidence type="ECO:0000259" key="3">
    <source>
        <dbReference type="Pfam" id="PF19343"/>
    </source>
</evidence>
<feature type="compositionally biased region" description="Basic and acidic residues" evidence="1">
    <location>
        <begin position="262"/>
        <end position="277"/>
    </location>
</feature>
<organism evidence="4 5">
    <name type="scientific">Calocera cornea HHB12733</name>
    <dbReference type="NCBI Taxonomy" id="1353952"/>
    <lineage>
        <taxon>Eukaryota</taxon>
        <taxon>Fungi</taxon>
        <taxon>Dikarya</taxon>
        <taxon>Basidiomycota</taxon>
        <taxon>Agaricomycotina</taxon>
        <taxon>Dacrymycetes</taxon>
        <taxon>Dacrymycetales</taxon>
        <taxon>Dacrymycetaceae</taxon>
        <taxon>Calocera</taxon>
    </lineage>
</organism>
<dbReference type="Proteomes" id="UP000076842">
    <property type="component" value="Unassembled WGS sequence"/>
</dbReference>
<dbReference type="GO" id="GO:0008289">
    <property type="term" value="F:lipid binding"/>
    <property type="evidence" value="ECO:0007669"/>
    <property type="project" value="InterPro"/>
</dbReference>
<dbReference type="Gene3D" id="3.15.10.10">
    <property type="entry name" value="Bactericidal permeability-increasing protein, domain 1"/>
    <property type="match status" value="1"/>
</dbReference>
<dbReference type="EMBL" id="KV424048">
    <property type="protein sequence ID" value="KZT53051.1"/>
    <property type="molecule type" value="Genomic_DNA"/>
</dbReference>
<dbReference type="InterPro" id="IPR027842">
    <property type="entry name" value="HAM1-like_C"/>
</dbReference>
<dbReference type="PANTHER" id="PTHR31138">
    <property type="entry name" value="CHROMOSOME 19, WHOLE GENOME SHOTGUN SEQUENCE"/>
    <property type="match status" value="1"/>
</dbReference>
<gene>
    <name evidence="4" type="ORF">CALCODRAFT_520341</name>
</gene>
<dbReference type="STRING" id="1353952.A0A165DL65"/>
<reference evidence="4 5" key="1">
    <citation type="journal article" date="2016" name="Mol. Biol. Evol.">
        <title>Comparative Genomics of Early-Diverging Mushroom-Forming Fungi Provides Insights into the Origins of Lignocellulose Decay Capabilities.</title>
        <authorList>
            <person name="Nagy L.G."/>
            <person name="Riley R."/>
            <person name="Tritt A."/>
            <person name="Adam C."/>
            <person name="Daum C."/>
            <person name="Floudas D."/>
            <person name="Sun H."/>
            <person name="Yadav J.S."/>
            <person name="Pangilinan J."/>
            <person name="Larsson K.H."/>
            <person name="Matsuura K."/>
            <person name="Barry K."/>
            <person name="Labutti K."/>
            <person name="Kuo R."/>
            <person name="Ohm R.A."/>
            <person name="Bhattacharya S.S."/>
            <person name="Shirouzu T."/>
            <person name="Yoshinaga Y."/>
            <person name="Martin F.M."/>
            <person name="Grigoriev I.V."/>
            <person name="Hibbett D.S."/>
        </authorList>
    </citation>
    <scope>NUCLEOTIDE SEQUENCE [LARGE SCALE GENOMIC DNA]</scope>
    <source>
        <strain evidence="4 5">HHB12733</strain>
    </source>
</reference>
<feature type="region of interest" description="Disordered" evidence="1">
    <location>
        <begin position="183"/>
        <end position="223"/>
    </location>
</feature>
<feature type="domain" description="HAM1-like C-terminal" evidence="2">
    <location>
        <begin position="697"/>
        <end position="841"/>
    </location>
</feature>
<dbReference type="PANTHER" id="PTHR31138:SF1">
    <property type="entry name" value="PDZ DOMAIN-CONTAINING PROTEIN"/>
    <property type="match status" value="1"/>
</dbReference>
<protein>
    <submittedName>
        <fullName evidence="4">Uncharacterized protein</fullName>
    </submittedName>
</protein>
<keyword evidence="5" id="KW-1185">Reference proteome</keyword>
<name>A0A165DL65_9BASI</name>
<evidence type="ECO:0000313" key="4">
    <source>
        <dbReference type="EMBL" id="KZT53051.1"/>
    </source>
</evidence>
<dbReference type="AlphaFoldDB" id="A0A165DL65"/>
<evidence type="ECO:0000259" key="2">
    <source>
        <dbReference type="Pfam" id="PF14613"/>
    </source>
</evidence>
<evidence type="ECO:0000256" key="1">
    <source>
        <dbReference type="SAM" id="MobiDB-lite"/>
    </source>
</evidence>
<dbReference type="InterPro" id="IPR045967">
    <property type="entry name" value="HAM1-like_N"/>
</dbReference>